<name>A0A1H4C226_9GAMM</name>
<evidence type="ECO:0000313" key="1">
    <source>
        <dbReference type="EMBL" id="SEA54438.1"/>
    </source>
</evidence>
<evidence type="ECO:0000313" key="2">
    <source>
        <dbReference type="Proteomes" id="UP000199397"/>
    </source>
</evidence>
<dbReference type="EMBL" id="FNQP01000009">
    <property type="protein sequence ID" value="SEA54438.1"/>
    <property type="molecule type" value="Genomic_DNA"/>
</dbReference>
<organism evidence="1 2">
    <name type="scientific">Thiothrix caldifontis</name>
    <dbReference type="NCBI Taxonomy" id="525918"/>
    <lineage>
        <taxon>Bacteria</taxon>
        <taxon>Pseudomonadati</taxon>
        <taxon>Pseudomonadota</taxon>
        <taxon>Gammaproteobacteria</taxon>
        <taxon>Thiotrichales</taxon>
        <taxon>Thiotrichaceae</taxon>
        <taxon>Thiothrix</taxon>
    </lineage>
</organism>
<dbReference type="AlphaFoldDB" id="A0A1H4C226"/>
<accession>A0A1H4C226</accession>
<dbReference type="RefSeq" id="WP_093067742.1">
    <property type="nucleotide sequence ID" value="NZ_FNQP01000009.1"/>
</dbReference>
<keyword evidence="2" id="KW-1185">Reference proteome</keyword>
<sequence>MEIKYLIAFYVDDGFCGSKDGFLSFLRAYNNIKISDTEIDLIEKNKSHVVSYKVFDGDVSSVYNSDKYRYIIFSILSEDAESLRVASRFIRKASLRVSNKNVYINTLWDDVGRGYAIELFPLINKVENLMRYLITQFMVVNVGVNWSVKEVDANVVKKVKESKSSSLHEDDLYKVDFRQLSDVLFKEISVIDYNSLIKAIKNKENFSNEDVATIKGYIPVSNWDKYFRNIFDMSKEDMRSKWEDLSDYRNDIAHNRNISFPDYGVIKNSAENMILVIEEAIKRLDRVDVNDEDKESVISSYENITGVLVGENTDSIEHCWIVNTNVTWDDEAYTEMLNGNKAAAYYGRKWSVTGIKKGDIVFLYHNQVGIVAKGVALSEYQSIDRNDDPNEEFFIPLEMSWKVDPVTQREYAIPAWKINQTLNTGYKFRQTTFSIPPNVCRLICKLIEEKEEIN</sequence>
<protein>
    <submittedName>
        <fullName evidence="1">Uncharacterized protein</fullName>
    </submittedName>
</protein>
<dbReference type="SUPFAM" id="SSF88697">
    <property type="entry name" value="PUA domain-like"/>
    <property type="match status" value="1"/>
</dbReference>
<reference evidence="1 2" key="1">
    <citation type="submission" date="2016-10" db="EMBL/GenBank/DDBJ databases">
        <authorList>
            <person name="de Groot N.N."/>
        </authorList>
    </citation>
    <scope>NUCLEOTIDE SEQUENCE [LARGE SCALE GENOMIC DNA]</scope>
    <source>
        <strain evidence="1 2">DSM 21228</strain>
    </source>
</reference>
<dbReference type="OrthoDB" id="1237440at2"/>
<proteinExistence type="predicted"/>
<gene>
    <name evidence="1" type="ORF">SAMN05660964_01833</name>
</gene>
<dbReference type="InterPro" id="IPR015947">
    <property type="entry name" value="PUA-like_sf"/>
</dbReference>
<dbReference type="Proteomes" id="UP000199397">
    <property type="component" value="Unassembled WGS sequence"/>
</dbReference>